<feature type="non-terminal residue" evidence="8">
    <location>
        <position position="1"/>
    </location>
</feature>
<dbReference type="GO" id="GO:0017177">
    <property type="term" value="C:glucosidase II complex"/>
    <property type="evidence" value="ECO:0007669"/>
    <property type="project" value="TreeGrafter"/>
</dbReference>
<evidence type="ECO:0000259" key="7">
    <source>
        <dbReference type="Pfam" id="PF01055"/>
    </source>
</evidence>
<evidence type="ECO:0000256" key="1">
    <source>
        <dbReference type="ARBA" id="ARBA00007806"/>
    </source>
</evidence>
<gene>
    <name evidence="8" type="ORF">WICMUC_003231</name>
</gene>
<evidence type="ECO:0000313" key="9">
    <source>
        <dbReference type="Proteomes" id="UP000769528"/>
    </source>
</evidence>
<dbReference type="Gene3D" id="3.20.20.80">
    <property type="entry name" value="Glycosidases"/>
    <property type="match status" value="1"/>
</dbReference>
<sequence length="73" mass="8379">AHFPDPERMMAKLDETGRTLVAIIDPHLKLDYPVSDELVKHDLALKTNKGDNFKGHCWPGESYWIDTFNPKSQ</sequence>
<evidence type="ECO:0000256" key="5">
    <source>
        <dbReference type="ARBA" id="ARBA00023295"/>
    </source>
</evidence>
<accession>A0A9P8TDA6</accession>
<dbReference type="GO" id="GO:0005975">
    <property type="term" value="P:carbohydrate metabolic process"/>
    <property type="evidence" value="ECO:0007669"/>
    <property type="project" value="InterPro"/>
</dbReference>
<evidence type="ECO:0000256" key="6">
    <source>
        <dbReference type="RuleBase" id="RU361185"/>
    </source>
</evidence>
<feature type="domain" description="Glycoside hydrolase family 31 TIM barrel" evidence="7">
    <location>
        <begin position="2"/>
        <end position="72"/>
    </location>
</feature>
<proteinExistence type="inferred from homology"/>
<dbReference type="SUPFAM" id="SSF51445">
    <property type="entry name" value="(Trans)glycosidases"/>
    <property type="match status" value="1"/>
</dbReference>
<dbReference type="PANTHER" id="PTHR22762">
    <property type="entry name" value="ALPHA-GLUCOSIDASE"/>
    <property type="match status" value="1"/>
</dbReference>
<keyword evidence="9" id="KW-1185">Reference proteome</keyword>
<comment type="caution">
    <text evidence="8">The sequence shown here is derived from an EMBL/GenBank/DDBJ whole genome shotgun (WGS) entry which is preliminary data.</text>
</comment>
<dbReference type="InterPro" id="IPR000322">
    <property type="entry name" value="Glyco_hydro_31_TIM"/>
</dbReference>
<reference evidence="8" key="2">
    <citation type="submission" date="2021-01" db="EMBL/GenBank/DDBJ databases">
        <authorList>
            <person name="Schikora-Tamarit M.A."/>
        </authorList>
    </citation>
    <scope>NUCLEOTIDE SEQUENCE</scope>
    <source>
        <strain evidence="8">CBS6341</strain>
    </source>
</reference>
<name>A0A9P8TDA6_9ASCO</name>
<comment type="similarity">
    <text evidence="1 6">Belongs to the glycosyl hydrolase 31 family.</text>
</comment>
<evidence type="ECO:0000256" key="3">
    <source>
        <dbReference type="ARBA" id="ARBA00022801"/>
    </source>
</evidence>
<keyword evidence="2" id="KW-0732">Signal</keyword>
<keyword evidence="5 6" id="KW-0326">Glycosidase</keyword>
<dbReference type="PANTHER" id="PTHR22762:SF54">
    <property type="entry name" value="BCDNA.GH04962"/>
    <property type="match status" value="1"/>
</dbReference>
<dbReference type="GO" id="GO:0090599">
    <property type="term" value="F:alpha-glucosidase activity"/>
    <property type="evidence" value="ECO:0007669"/>
    <property type="project" value="TreeGrafter"/>
</dbReference>
<dbReference type="GO" id="GO:0006491">
    <property type="term" value="P:N-glycan processing"/>
    <property type="evidence" value="ECO:0007669"/>
    <property type="project" value="TreeGrafter"/>
</dbReference>
<organism evidence="8 9">
    <name type="scientific">Wickerhamomyces mucosus</name>
    <dbReference type="NCBI Taxonomy" id="1378264"/>
    <lineage>
        <taxon>Eukaryota</taxon>
        <taxon>Fungi</taxon>
        <taxon>Dikarya</taxon>
        <taxon>Ascomycota</taxon>
        <taxon>Saccharomycotina</taxon>
        <taxon>Saccharomycetes</taxon>
        <taxon>Phaffomycetales</taxon>
        <taxon>Wickerhamomycetaceae</taxon>
        <taxon>Wickerhamomyces</taxon>
    </lineage>
</organism>
<dbReference type="InterPro" id="IPR017853">
    <property type="entry name" value="GH"/>
</dbReference>
<evidence type="ECO:0000313" key="8">
    <source>
        <dbReference type="EMBL" id="KAH3674524.1"/>
    </source>
</evidence>
<feature type="non-terminal residue" evidence="8">
    <location>
        <position position="73"/>
    </location>
</feature>
<protein>
    <recommendedName>
        <fullName evidence="7">Glycoside hydrolase family 31 TIM barrel domain-containing protein</fullName>
    </recommendedName>
</protein>
<reference evidence="8" key="1">
    <citation type="journal article" date="2021" name="Open Biol.">
        <title>Shared evolutionary footprints suggest mitochondrial oxidative damage underlies multiple complex I losses in fungi.</title>
        <authorList>
            <person name="Schikora-Tamarit M.A."/>
            <person name="Marcet-Houben M."/>
            <person name="Nosek J."/>
            <person name="Gabaldon T."/>
        </authorList>
    </citation>
    <scope>NUCLEOTIDE SEQUENCE</scope>
    <source>
        <strain evidence="8">CBS6341</strain>
    </source>
</reference>
<keyword evidence="3 6" id="KW-0378">Hydrolase</keyword>
<keyword evidence="4" id="KW-0325">Glycoprotein</keyword>
<evidence type="ECO:0000256" key="4">
    <source>
        <dbReference type="ARBA" id="ARBA00023180"/>
    </source>
</evidence>
<dbReference type="Pfam" id="PF01055">
    <property type="entry name" value="Glyco_hydro_31_2nd"/>
    <property type="match status" value="1"/>
</dbReference>
<evidence type="ECO:0000256" key="2">
    <source>
        <dbReference type="ARBA" id="ARBA00022729"/>
    </source>
</evidence>
<dbReference type="Proteomes" id="UP000769528">
    <property type="component" value="Unassembled WGS sequence"/>
</dbReference>
<dbReference type="EMBL" id="JAEUBF010000849">
    <property type="protein sequence ID" value="KAH3674524.1"/>
    <property type="molecule type" value="Genomic_DNA"/>
</dbReference>
<dbReference type="AlphaFoldDB" id="A0A9P8TDA6"/>